<protein>
    <recommendedName>
        <fullName evidence="5">Zinc resistance-associated protein</fullName>
    </recommendedName>
</protein>
<dbReference type="PATRIC" id="fig|1122207.3.peg.792"/>
<sequence>MLYRKKAGMLGVIGLSAAIVTGVAVNAFADDEPALADSKQAQRSPAVKAEAPSHEQLADRLSQELSLNDKTRDKVSDLFEKDSETIRNIQEQLHSTQVELSSLSPSSKGYLKKVSGLAEESGDLTKELTIAYAENRSELYALLTPAQISKLEMVDKPQQ</sequence>
<evidence type="ECO:0000256" key="1">
    <source>
        <dbReference type="SAM" id="MobiDB-lite"/>
    </source>
</evidence>
<dbReference type="eggNOG" id="COG3678">
    <property type="taxonomic scope" value="Bacteria"/>
</dbReference>
<evidence type="ECO:0008006" key="5">
    <source>
        <dbReference type="Google" id="ProtNLM"/>
    </source>
</evidence>
<keyword evidence="2" id="KW-0732">Signal</keyword>
<evidence type="ECO:0000313" key="3">
    <source>
        <dbReference type="EMBL" id="ETX11765.1"/>
    </source>
</evidence>
<organism evidence="3 4">
    <name type="scientific">Marinomonas ushuaiensis DSM 15871</name>
    <dbReference type="NCBI Taxonomy" id="1122207"/>
    <lineage>
        <taxon>Bacteria</taxon>
        <taxon>Pseudomonadati</taxon>
        <taxon>Pseudomonadota</taxon>
        <taxon>Gammaproteobacteria</taxon>
        <taxon>Oceanospirillales</taxon>
        <taxon>Oceanospirillaceae</taxon>
        <taxon>Marinomonas</taxon>
    </lineage>
</organism>
<dbReference type="Proteomes" id="UP000054058">
    <property type="component" value="Unassembled WGS sequence"/>
</dbReference>
<dbReference type="GO" id="GO:0042597">
    <property type="term" value="C:periplasmic space"/>
    <property type="evidence" value="ECO:0007669"/>
    <property type="project" value="InterPro"/>
</dbReference>
<evidence type="ECO:0000256" key="2">
    <source>
        <dbReference type="SAM" id="SignalP"/>
    </source>
</evidence>
<keyword evidence="4" id="KW-1185">Reference proteome</keyword>
<evidence type="ECO:0000313" key="4">
    <source>
        <dbReference type="Proteomes" id="UP000054058"/>
    </source>
</evidence>
<dbReference type="InterPro" id="IPR012899">
    <property type="entry name" value="LTXXQ"/>
</dbReference>
<feature type="signal peptide" evidence="2">
    <location>
        <begin position="1"/>
        <end position="29"/>
    </location>
</feature>
<dbReference type="EMBL" id="JAMB01000002">
    <property type="protein sequence ID" value="ETX11765.1"/>
    <property type="molecule type" value="Genomic_DNA"/>
</dbReference>
<dbReference type="OrthoDB" id="6104366at2"/>
<feature type="region of interest" description="Disordered" evidence="1">
    <location>
        <begin position="36"/>
        <end position="65"/>
    </location>
</feature>
<gene>
    <name evidence="3" type="ORF">MUS1_07420</name>
</gene>
<reference evidence="3 4" key="1">
    <citation type="submission" date="2014-01" db="EMBL/GenBank/DDBJ databases">
        <title>Marinomonas ushuaiensis DSM 15871 Genome Sequencing.</title>
        <authorList>
            <person name="Lai Q."/>
            <person name="Shao Z.S."/>
        </authorList>
    </citation>
    <scope>NUCLEOTIDE SEQUENCE [LARGE SCALE GENOMIC DNA]</scope>
    <source>
        <strain evidence="3 4">DSM 15871</strain>
    </source>
</reference>
<name>X7E7B8_9GAMM</name>
<dbReference type="STRING" id="1122207.MUS1_07420"/>
<proteinExistence type="predicted"/>
<dbReference type="RefSeq" id="WP_036159713.1">
    <property type="nucleotide sequence ID" value="NZ_JAMB01000002.1"/>
</dbReference>
<dbReference type="Pfam" id="PF07813">
    <property type="entry name" value="LTXXQ"/>
    <property type="match status" value="1"/>
</dbReference>
<feature type="chain" id="PRO_5004977028" description="Zinc resistance-associated protein" evidence="2">
    <location>
        <begin position="30"/>
        <end position="159"/>
    </location>
</feature>
<dbReference type="Gene3D" id="1.20.120.1490">
    <property type="match status" value="1"/>
</dbReference>
<accession>X7E7B8</accession>
<comment type="caution">
    <text evidence="3">The sequence shown here is derived from an EMBL/GenBank/DDBJ whole genome shotgun (WGS) entry which is preliminary data.</text>
</comment>
<feature type="compositionally biased region" description="Basic and acidic residues" evidence="1">
    <location>
        <begin position="51"/>
        <end position="65"/>
    </location>
</feature>
<dbReference type="AlphaFoldDB" id="X7E7B8"/>